<name>A0A2P2NBZ9_RHIMU</name>
<accession>A0A2P2NBZ9</accession>
<reference evidence="1" key="1">
    <citation type="submission" date="2018-02" db="EMBL/GenBank/DDBJ databases">
        <title>Rhizophora mucronata_Transcriptome.</title>
        <authorList>
            <person name="Meera S.P."/>
            <person name="Sreeshan A."/>
            <person name="Augustine A."/>
        </authorList>
    </citation>
    <scope>NUCLEOTIDE SEQUENCE</scope>
    <source>
        <tissue evidence="1">Leaf</tissue>
    </source>
</reference>
<sequence length="54" mass="6430">MEQEPNRRGRTLIHKKHARKAQREIIERKHNRTVHCNVPKIPQRIEKNSSHGGE</sequence>
<dbReference type="EMBL" id="GGEC01059490">
    <property type="protein sequence ID" value="MBX39974.1"/>
    <property type="molecule type" value="Transcribed_RNA"/>
</dbReference>
<proteinExistence type="predicted"/>
<protein>
    <submittedName>
        <fullName evidence="1">Uncharacterized protein</fullName>
    </submittedName>
</protein>
<organism evidence="1">
    <name type="scientific">Rhizophora mucronata</name>
    <name type="common">Asiatic mangrove</name>
    <dbReference type="NCBI Taxonomy" id="61149"/>
    <lineage>
        <taxon>Eukaryota</taxon>
        <taxon>Viridiplantae</taxon>
        <taxon>Streptophyta</taxon>
        <taxon>Embryophyta</taxon>
        <taxon>Tracheophyta</taxon>
        <taxon>Spermatophyta</taxon>
        <taxon>Magnoliopsida</taxon>
        <taxon>eudicotyledons</taxon>
        <taxon>Gunneridae</taxon>
        <taxon>Pentapetalae</taxon>
        <taxon>rosids</taxon>
        <taxon>fabids</taxon>
        <taxon>Malpighiales</taxon>
        <taxon>Rhizophoraceae</taxon>
        <taxon>Rhizophora</taxon>
    </lineage>
</organism>
<dbReference type="AlphaFoldDB" id="A0A2P2NBZ9"/>
<evidence type="ECO:0000313" key="1">
    <source>
        <dbReference type="EMBL" id="MBX39974.1"/>
    </source>
</evidence>